<evidence type="ECO:0000256" key="1">
    <source>
        <dbReference type="SAM" id="MobiDB-lite"/>
    </source>
</evidence>
<sequence length="351" mass="36852">MGTGASPQGPDAPDQRRPDQELQRRGRGGHKGQGRKSPAGTAPVLAAPRSNKENGNPRGTKLPATQWLVGPRDPKPGQRAGRRVAQPPGKALSLHRPPTPALSAPGTLSNSPASAPGPKPLLPARAHRGREGGLPGTALSPHCPHWGLLASACGDTHAPSRLFANNGPHFENKLFLRQHLPELSLPLGKASANPRAALGIQTREGKGGGLSPTNVCPGGLSRIPPGRERQEDSLAQEPQPPPWALPHTGLGGLQETAQIKDPSGIRRNPSPLGSQRGGRGAEGREGGPWEANVLVEIRTGAIRSRNSAWPAPHQTHAHVLLYSHQTGPPLEKQAGHRPTHPAAHPPTPQRP</sequence>
<organism evidence="2">
    <name type="scientific">Mustela putorius furo</name>
    <name type="common">European domestic ferret</name>
    <name type="synonym">Mustela furo</name>
    <dbReference type="NCBI Taxonomy" id="9669"/>
    <lineage>
        <taxon>Eukaryota</taxon>
        <taxon>Metazoa</taxon>
        <taxon>Chordata</taxon>
        <taxon>Craniata</taxon>
        <taxon>Vertebrata</taxon>
        <taxon>Euteleostomi</taxon>
        <taxon>Mammalia</taxon>
        <taxon>Eutheria</taxon>
        <taxon>Laurasiatheria</taxon>
        <taxon>Carnivora</taxon>
        <taxon>Caniformia</taxon>
        <taxon>Musteloidea</taxon>
        <taxon>Mustelidae</taxon>
        <taxon>Mustelinae</taxon>
        <taxon>Mustela</taxon>
    </lineage>
</organism>
<feature type="region of interest" description="Disordered" evidence="1">
    <location>
        <begin position="202"/>
        <end position="287"/>
    </location>
</feature>
<name>M3Z6Y0_MUSPF</name>
<evidence type="ECO:0000313" key="2">
    <source>
        <dbReference type="Ensembl" id="ENSMPUP00000019343.1"/>
    </source>
</evidence>
<feature type="region of interest" description="Disordered" evidence="1">
    <location>
        <begin position="316"/>
        <end position="351"/>
    </location>
</feature>
<feature type="region of interest" description="Disordered" evidence="1">
    <location>
        <begin position="1"/>
        <end position="132"/>
    </location>
</feature>
<dbReference type="EMBL" id="AEYP01087973">
    <property type="status" value="NOT_ANNOTATED_CDS"/>
    <property type="molecule type" value="Genomic_DNA"/>
</dbReference>
<proteinExistence type="predicted"/>
<protein>
    <submittedName>
        <fullName evidence="2">Uncharacterized protein</fullName>
    </submittedName>
</protein>
<accession>M3Z6Y0</accession>
<dbReference type="AlphaFoldDB" id="M3Z6Y0"/>
<dbReference type="HOGENOM" id="CLU_789786_0_0_1"/>
<feature type="compositionally biased region" description="Basic residues" evidence="1">
    <location>
        <begin position="25"/>
        <end position="34"/>
    </location>
</feature>
<reference evidence="2" key="1">
    <citation type="submission" date="2024-06" db="UniProtKB">
        <authorList>
            <consortium name="Ensembl"/>
        </authorList>
    </citation>
    <scope>IDENTIFICATION</scope>
</reference>
<dbReference type="Ensembl" id="ENSMPUT00000019623.1">
    <property type="protein sequence ID" value="ENSMPUP00000019343.1"/>
    <property type="gene ID" value="ENSMPUG00000019471.1"/>
</dbReference>
<dbReference type="InParanoid" id="M3Z6Y0"/>
<feature type="compositionally biased region" description="Basic and acidic residues" evidence="1">
    <location>
        <begin position="13"/>
        <end position="24"/>
    </location>
</feature>